<feature type="transmembrane region" description="Helical" evidence="2">
    <location>
        <begin position="107"/>
        <end position="126"/>
    </location>
</feature>
<feature type="transmembrane region" description="Helical" evidence="2">
    <location>
        <begin position="71"/>
        <end position="95"/>
    </location>
</feature>
<dbReference type="Proteomes" id="UP001067121">
    <property type="component" value="Unassembled WGS sequence"/>
</dbReference>
<evidence type="ECO:0000313" key="3">
    <source>
        <dbReference type="EMBL" id="MCY8317476.1"/>
    </source>
</evidence>
<dbReference type="GeneID" id="76987372"/>
<dbReference type="EMBL" id="JALAOH010000035">
    <property type="protein sequence ID" value="MCY8317476.1"/>
    <property type="molecule type" value="Genomic_DNA"/>
</dbReference>
<feature type="transmembrane region" description="Helical" evidence="2">
    <location>
        <begin position="138"/>
        <end position="158"/>
    </location>
</feature>
<comment type="caution">
    <text evidence="3">The sequence shown here is derived from an EMBL/GenBank/DDBJ whole genome shotgun (WGS) entry which is preliminary data.</text>
</comment>
<accession>A0AAP3CJS5</accession>
<keyword evidence="2" id="KW-0472">Membrane</keyword>
<feature type="transmembrane region" description="Helical" evidence="2">
    <location>
        <begin position="28"/>
        <end position="51"/>
    </location>
</feature>
<dbReference type="RefSeq" id="WP_082022592.1">
    <property type="nucleotide sequence ID" value="NZ_CBDIAD010000022.1"/>
</dbReference>
<keyword evidence="2" id="KW-0812">Transmembrane</keyword>
<sequence length="179" mass="20178">MMTSEKNTEQHEQSNEKQGPPVPMAGRVAATGFFGGVLWSFIAYIAYLFHFSEVSPNMILQPFVLGEWKKHGLGTVVSIILIGILSIGAAFLYFLLLKRLKTMWPGILYGLLLWLLVFFVFNPIFPDVRAVTELKADTVMTTICIYLLYGLFVGYSISFEYNELNSEKLARALGTAHRE</sequence>
<gene>
    <name evidence="3" type="ORF">MOC71_12235</name>
</gene>
<keyword evidence="2" id="KW-1133">Transmembrane helix</keyword>
<feature type="compositionally biased region" description="Basic and acidic residues" evidence="1">
    <location>
        <begin position="1"/>
        <end position="15"/>
    </location>
</feature>
<feature type="region of interest" description="Disordered" evidence="1">
    <location>
        <begin position="1"/>
        <end position="23"/>
    </location>
</feature>
<dbReference type="InterPro" id="IPR024563">
    <property type="entry name" value="YqhR"/>
</dbReference>
<organism evidence="3 4">
    <name type="scientific">Bacillus vallismortis</name>
    <dbReference type="NCBI Taxonomy" id="72361"/>
    <lineage>
        <taxon>Bacteria</taxon>
        <taxon>Bacillati</taxon>
        <taxon>Bacillota</taxon>
        <taxon>Bacilli</taxon>
        <taxon>Bacillales</taxon>
        <taxon>Bacillaceae</taxon>
        <taxon>Bacillus</taxon>
    </lineage>
</organism>
<protein>
    <submittedName>
        <fullName evidence="3">YqhR family membrane protein</fullName>
    </submittedName>
</protein>
<name>A0AAP3CJS5_BACVA</name>
<evidence type="ECO:0000256" key="2">
    <source>
        <dbReference type="SAM" id="Phobius"/>
    </source>
</evidence>
<evidence type="ECO:0000256" key="1">
    <source>
        <dbReference type="SAM" id="MobiDB-lite"/>
    </source>
</evidence>
<evidence type="ECO:0000313" key="4">
    <source>
        <dbReference type="Proteomes" id="UP001067121"/>
    </source>
</evidence>
<dbReference type="Pfam" id="PF11085">
    <property type="entry name" value="YqhR"/>
    <property type="match status" value="1"/>
</dbReference>
<reference evidence="3" key="1">
    <citation type="submission" date="2022-02" db="EMBL/GenBank/DDBJ databases">
        <title>Crop Bioprotection Bacillus Genome Sequencing.</title>
        <authorList>
            <person name="Dunlap C."/>
        </authorList>
    </citation>
    <scope>NUCLEOTIDE SEQUENCE</scope>
    <source>
        <strain evidence="3">98-1</strain>
    </source>
</reference>
<proteinExistence type="predicted"/>
<dbReference type="AlphaFoldDB" id="A0AAP3CJS5"/>